<gene>
    <name evidence="2" type="ORF">HBF25_11745</name>
</gene>
<organism evidence="2 3">
    <name type="scientific">Luteibacter anthropi</name>
    <dbReference type="NCBI Taxonomy" id="564369"/>
    <lineage>
        <taxon>Bacteria</taxon>
        <taxon>Pseudomonadati</taxon>
        <taxon>Pseudomonadota</taxon>
        <taxon>Gammaproteobacteria</taxon>
        <taxon>Lysobacterales</taxon>
        <taxon>Rhodanobacteraceae</taxon>
        <taxon>Luteibacter</taxon>
    </lineage>
</organism>
<sequence>MHPLIALVLMSSAQPAPAWLAGDWEPYSNAFQGLRMLSIDKDTLSWKGCQNAHYDVLAVEGDSVTLRLAQDSKCTLDDTPPTRMDTVRLTLRENRCDLGVTIYASPEAAKKNEPAAEGLYGKSKCSSGPVSQAAANLSTTTR</sequence>
<feature type="region of interest" description="Disordered" evidence="1">
    <location>
        <begin position="113"/>
        <end position="142"/>
    </location>
</feature>
<dbReference type="RefSeq" id="WP_166948630.1">
    <property type="nucleotide sequence ID" value="NZ_CP077072.1"/>
</dbReference>
<dbReference type="Proteomes" id="UP000490980">
    <property type="component" value="Unassembled WGS sequence"/>
</dbReference>
<accession>A0A7X5UAT9</accession>
<protein>
    <recommendedName>
        <fullName evidence="4">DUF3617 family protein</fullName>
    </recommendedName>
</protein>
<evidence type="ECO:0000256" key="1">
    <source>
        <dbReference type="SAM" id="MobiDB-lite"/>
    </source>
</evidence>
<evidence type="ECO:0000313" key="3">
    <source>
        <dbReference type="Proteomes" id="UP000490980"/>
    </source>
</evidence>
<evidence type="ECO:0000313" key="2">
    <source>
        <dbReference type="EMBL" id="NII07063.1"/>
    </source>
</evidence>
<dbReference type="AlphaFoldDB" id="A0A7X5UAT9"/>
<proteinExistence type="predicted"/>
<keyword evidence="3" id="KW-1185">Reference proteome</keyword>
<feature type="compositionally biased region" description="Polar residues" evidence="1">
    <location>
        <begin position="124"/>
        <end position="142"/>
    </location>
</feature>
<reference evidence="2 3" key="1">
    <citation type="submission" date="2020-03" db="EMBL/GenBank/DDBJ databases">
        <authorList>
            <person name="Lai Q."/>
        </authorList>
    </citation>
    <scope>NUCLEOTIDE SEQUENCE [LARGE SCALE GENOMIC DNA]</scope>
    <source>
        <strain evidence="2 3">CCUG 25036</strain>
    </source>
</reference>
<dbReference type="EMBL" id="JAARLZ010000006">
    <property type="protein sequence ID" value="NII07063.1"/>
    <property type="molecule type" value="Genomic_DNA"/>
</dbReference>
<comment type="caution">
    <text evidence="2">The sequence shown here is derived from an EMBL/GenBank/DDBJ whole genome shotgun (WGS) entry which is preliminary data.</text>
</comment>
<evidence type="ECO:0008006" key="4">
    <source>
        <dbReference type="Google" id="ProtNLM"/>
    </source>
</evidence>
<name>A0A7X5UAT9_9GAMM</name>